<feature type="region of interest" description="Disordered" evidence="1">
    <location>
        <begin position="351"/>
        <end position="408"/>
    </location>
</feature>
<evidence type="ECO:0000256" key="1">
    <source>
        <dbReference type="SAM" id="MobiDB-lite"/>
    </source>
</evidence>
<organism evidence="2 3">
    <name type="scientific">Chloropicon primus</name>
    <dbReference type="NCBI Taxonomy" id="1764295"/>
    <lineage>
        <taxon>Eukaryota</taxon>
        <taxon>Viridiplantae</taxon>
        <taxon>Chlorophyta</taxon>
        <taxon>Chloropicophyceae</taxon>
        <taxon>Chloropicales</taxon>
        <taxon>Chloropicaceae</taxon>
        <taxon>Chloropicon</taxon>
    </lineage>
</organism>
<gene>
    <name evidence="2" type="ORF">A3770_09p53570</name>
</gene>
<evidence type="ECO:0000313" key="3">
    <source>
        <dbReference type="Proteomes" id="UP000316726"/>
    </source>
</evidence>
<dbReference type="OrthoDB" id="515596at2759"/>
<evidence type="ECO:0008006" key="4">
    <source>
        <dbReference type="Google" id="ProtNLM"/>
    </source>
</evidence>
<feature type="region of interest" description="Disordered" evidence="1">
    <location>
        <begin position="601"/>
        <end position="635"/>
    </location>
</feature>
<dbReference type="PANTHER" id="PTHR12517">
    <property type="entry name" value="VACUOLAR PROTEIN SORTING-ASSOCIATED PROTEIN 13B"/>
    <property type="match status" value="1"/>
</dbReference>
<dbReference type="InterPro" id="IPR039782">
    <property type="entry name" value="VPS13B"/>
</dbReference>
<sequence>METVLTAVVTRLLKKFVKTKANKQGEDLRVRLTNGRVVLHNLELNLKALGLNQDDDNDNDNDKGKESGGLVTVRRAFAKELSVNIPWTALSTDAIEVCLDTVEVVLDVRDKSSSEDGQVDGGSNNRGARESPSGRSASAASNDARGEEDEDRGGQESRGREEEAPGGKETAAVVEDTKKKKGWISSLLDTLGDTSVRIRNLVLRLRCGSTVTTVMCGELKVFTSFRDEAGVLGGGDLNLDPKGFFSKWVVASTVMMDVTNTAAREDGGEMLGVLNGPAVNMDGLKFHLVVPSPFTLSKSMSVEDLRGLDEQRLPQGATEPQVNVFFDELTCNASRGLAEAISLLLEAFRQKGEPEAEEGPTRPASPSSGSTTAGEEERDAVDLVPNGGERGLEEAPEPAEESKPRSTWLSYGTSVASKTWDFIVAGEDEDMEWEGHNASLEAALTAEEVQMQKDLEEKMSKLWLKFNISVRVNKAKLNLVAETKRVTVSLEGLWTRLPYSRESLGEFSASIARIKVDHSRGARQEGSNQLVFLCSASQKPSEEVRAESALDIHSSIVVREAEEGSRRLFSVSVGETWLLYNSKFVEDACDILRQMSAALRPRRAEGDDEPAPAHDDDTKAKASERNGEAGREGGGVQVKLTMASTTLSCDDGTHYSVLSHVGALVENVQCTFVLDGVAEDKTAEVDLSAMVYLVQLKRLSPEHFIRNYLSRAAILKGEAKYGAGNLDAVSSLEEFECCLESHRFDDLLESVCGYDHLLMESMKRTLEGLYSNVSGLKFSFAKGPSVDTRAHISIDAVLLGLFLNATEHAGVNALLVEVGGVDCLAEGPGKAAAVNSVACCLSRDNTGVACNTLLKSSMSTEGQIERNVIVHTLVISFGEDTSIGLEQVVSKLSGGDLECLLTVSGFASEVLPERGADEEEMSMLIKVDKTLLEICDESQNQSLSVAIGGISLKKSLETVREGSQMHRTEESSMDLQVATVAVTHNCDDKGGTLVLHFERGLGESPQEVDLSLTSVSTFSTASKTVEKQVEARAGNPFTCCITPVMLTMVLDVLTRCSGPRKAAGETKGAEAEKVVRNSCTKVSLKEFGLYFDGFHYEAAAGERLHLHSDALILAIIPAQDDSTQKKSTEIDVCTLSFQISTMKPSFEQKPREFVFLGPADMHWKWQNLESFVLSINAGCLPLHLYWGAHRIIHSAFYGLFRVIYDGWQAIKAKSSAPQEGGEKEEPGDEGAEKPPFLLVVLQSGDMHLDLQSKVPSPAFLGAEGKPDLFLGSLLKLVSKSFKLGFHLWSSSNYLFTFMGLCEFVYENPSTFTEEVLMMEVPVKASLGFMYEAGGGVAQRPIARSLRTSAFAPPDLLRVQNTSRQEVSFEVFTEEKVHLLASMGAVNKFLALQAHLNGVENIHIRNFAPIDIAIGQVGSGGRGRRLPTGSTCDFVWPCPHILVNEKSELLHVRVEADHCPWSNAFGLKKEGCSLLVLPISDTHELELAAQISKASGHVEVTLRPRHCIINSTPEDLQVTWEGCLSGCSGVLEQALDTRSFCLHPRGESAEEANAEEVLLLCARSSGGSSSPRLSLRSGGTRWESVKFGKSVASFPVRALADHGDQAAPKAINDLFVECLSSHLATGQVLVRIHPNLYLTNGLTEEIRIEDPSRGTPVCIPSSETVPLMGVDLEALHVSIAGPGAAKFSGKWDCSGKVGWSELEFIPAEGARLPTLKCLCHTESVHDGALAFMRIVPEVSFQNCTGLKMGASFVTESDHGEGEDRPKICVLADETLHSFPGSGTESWLVSLSLEGGGNQKPSQCVLNLTDLQSCDQESPRRAFSRRVGFRDSGLKLYLSAARTALTERVSQGPSIFHIGIFPLFSVMNLCRRDIVLKCSTNSTEVHCEKGEIAGLAAFDCKAEAAGDECVSLQMRWIQEHGEAECDGGWSDPAEISCGAGFALTSIPQGTMGGEGGGGDGTPSRIGGVPVSLYTFEYGGRFVTLVSEEAFPPFVFENQSDTVFEIWLTNREGASIEDANPSDFFDLPAGLVSKDFGAHFAHLCVSNKNARKAEIAEAGEDDDDIFNAEVETILSLVNKVPINSSIRMFFRPKGSSDPWSNKGLAERSSKAEFGVVISTDYNAPTWLVTFCFDGDSGEHLGGEERGGSKRKQSLKGVSLDLRGLQVTLVEPGEDESESHRCQILVNRFHFCVERWTGSSKVEETLHRLDMTWDAVQIGIGRPSRAVLWTSSSSREIFCVRALLRSHSSALPADPGEGKRARIFSLDEALIQLARMNVSIDDKVLLFFSRLQSKFFHKSDLLPLGRFLLDKGNGPESLQRVAAKHVRGIFRSSGVGKVHIGKLVIHKLQVICTFRSSGLVPIFPYTVDVVNSPIVLQGMCLEGIYAKPKLLVHAIAAYYVAEGIANAPQIVGSLGLLFNPVGIVESVKNGVHDLIGIPLEGLKAGNPLNFVGGLGLGGLKFIGHVSGSLLSSVSVFSSASARILQKLYRSPEVGGLGLLGFLASPIGGALQLIGDVTQGVLDTTGFTDMPAAMEAPEDLVAVSRSGDGRGRFVASSTKNRFLVLCTHLEGEGYRGHFPLVRGARVLGTGEDPNGSGDASTVDLVANPLLLVTAKAYHLVSDGSFSLDSRSLAVGPSSRVDSGPNNSVKIVGECGLVFDLTFDSFQMQAFFQVLKSL</sequence>
<feature type="compositionally biased region" description="Basic and acidic residues" evidence="1">
    <location>
        <begin position="152"/>
        <end position="166"/>
    </location>
</feature>
<feature type="compositionally biased region" description="Polar residues" evidence="1">
    <location>
        <begin position="364"/>
        <end position="373"/>
    </location>
</feature>
<evidence type="ECO:0000313" key="2">
    <source>
        <dbReference type="EMBL" id="QDZ22839.1"/>
    </source>
</evidence>
<name>A0A5B8MQN3_9CHLO</name>
<proteinExistence type="predicted"/>
<keyword evidence="3" id="KW-1185">Reference proteome</keyword>
<protein>
    <recommendedName>
        <fullName evidence="4">Vacuolar protein sorting-associated protein</fullName>
    </recommendedName>
</protein>
<feature type="region of interest" description="Disordered" evidence="1">
    <location>
        <begin position="111"/>
        <end position="174"/>
    </location>
</feature>
<feature type="compositionally biased region" description="Basic and acidic residues" evidence="1">
    <location>
        <begin position="611"/>
        <end position="631"/>
    </location>
</feature>
<dbReference type="PANTHER" id="PTHR12517:SF0">
    <property type="entry name" value="INTERMEMBRANE LIPID TRANSFER PROTEIN VPS13B"/>
    <property type="match status" value="1"/>
</dbReference>
<dbReference type="EMBL" id="CP031042">
    <property type="protein sequence ID" value="QDZ22839.1"/>
    <property type="molecule type" value="Genomic_DNA"/>
</dbReference>
<dbReference type="Proteomes" id="UP000316726">
    <property type="component" value="Chromosome 9"/>
</dbReference>
<reference evidence="2 3" key="1">
    <citation type="submission" date="2018-07" db="EMBL/GenBank/DDBJ databases">
        <title>The complete nuclear genome of the prasinophyte Chloropicon primus (CCMP1205).</title>
        <authorList>
            <person name="Pombert J.-F."/>
            <person name="Otis C."/>
            <person name="Turmel M."/>
            <person name="Lemieux C."/>
        </authorList>
    </citation>
    <scope>NUCLEOTIDE SEQUENCE [LARGE SCALE GENOMIC DNA]</scope>
    <source>
        <strain evidence="2 3">CCMP1205</strain>
    </source>
</reference>
<accession>A0A5B8MQN3</accession>